<dbReference type="AlphaFoldDB" id="A0A6L7GCL4"/>
<dbReference type="InterPro" id="IPR005475">
    <property type="entry name" value="Transketolase-like_Pyr-bd"/>
</dbReference>
<proteinExistence type="predicted"/>
<organism evidence="5 6">
    <name type="scientific">Allopontixanthobacter confluentis</name>
    <dbReference type="NCBI Taxonomy" id="1849021"/>
    <lineage>
        <taxon>Bacteria</taxon>
        <taxon>Pseudomonadati</taxon>
        <taxon>Pseudomonadota</taxon>
        <taxon>Alphaproteobacteria</taxon>
        <taxon>Sphingomonadales</taxon>
        <taxon>Erythrobacteraceae</taxon>
        <taxon>Allopontixanthobacter</taxon>
    </lineage>
</organism>
<keyword evidence="6" id="KW-1185">Reference proteome</keyword>
<dbReference type="FunFam" id="3.40.50.970:FF:000001">
    <property type="entry name" value="Pyruvate dehydrogenase E1 beta subunit"/>
    <property type="match status" value="1"/>
</dbReference>
<dbReference type="RefSeq" id="WP_160599332.1">
    <property type="nucleotide sequence ID" value="NZ_WTYU01000001.1"/>
</dbReference>
<dbReference type="InterPro" id="IPR029061">
    <property type="entry name" value="THDP-binding"/>
</dbReference>
<dbReference type="InterPro" id="IPR033248">
    <property type="entry name" value="Transketolase_C"/>
</dbReference>
<dbReference type="Pfam" id="PF02780">
    <property type="entry name" value="Transketolase_C"/>
    <property type="match status" value="1"/>
</dbReference>
<dbReference type="SUPFAM" id="SSF52922">
    <property type="entry name" value="TK C-terminal domain-like"/>
    <property type="match status" value="1"/>
</dbReference>
<dbReference type="SUPFAM" id="SSF52518">
    <property type="entry name" value="Thiamin diphosphate-binding fold (THDP-binding)"/>
    <property type="match status" value="1"/>
</dbReference>
<dbReference type="Gene3D" id="3.40.50.920">
    <property type="match status" value="1"/>
</dbReference>
<evidence type="ECO:0000256" key="1">
    <source>
        <dbReference type="ARBA" id="ARBA00001964"/>
    </source>
</evidence>
<comment type="cofactor">
    <cofactor evidence="1">
        <name>thiamine diphosphate</name>
        <dbReference type="ChEBI" id="CHEBI:58937"/>
    </cofactor>
</comment>
<gene>
    <name evidence="5" type="ORF">GRI44_00280</name>
</gene>
<evidence type="ECO:0000313" key="5">
    <source>
        <dbReference type="EMBL" id="MXP13206.1"/>
    </source>
</evidence>
<dbReference type="GO" id="GO:0016491">
    <property type="term" value="F:oxidoreductase activity"/>
    <property type="evidence" value="ECO:0007669"/>
    <property type="project" value="UniProtKB-KW"/>
</dbReference>
<sequence>MTLMSYREAARGAIRDAMQADSRVFLMGEDVGHYGGCYAVSKGLLEEFGPQRIRDTPLSESGFTGAGIGAAMGGMRPIVEIMTCNFSLLALDQIMNNAATIRHMSGGQFHVPLVIRLATGGGRQLGAQHSHSLEGWYAHIPGIRVLAPATVEDAAGMIAPSLADPDPVLIFENALLYNDTAEIEWPVAADIDHAAIRRHGTDISLITYGGSLGKSLAAAEQMAAEGISAEVLDLRVLRPLDDDAIMATIAKTRRCIIVDEGWRSGSISAEIMARVIEQGFWHLDAPLARLCSAEVPIPYAQHLEMAALPSVDGIIAAARTVLGR</sequence>
<dbReference type="Gene3D" id="3.40.50.970">
    <property type="match status" value="1"/>
</dbReference>
<name>A0A6L7GCL4_9SPHN</name>
<keyword evidence="2" id="KW-0560">Oxidoreductase</keyword>
<reference evidence="5 6" key="1">
    <citation type="submission" date="2019-12" db="EMBL/GenBank/DDBJ databases">
        <title>Genomic-based taxomic classification of the family Erythrobacteraceae.</title>
        <authorList>
            <person name="Xu L."/>
        </authorList>
    </citation>
    <scope>NUCLEOTIDE SEQUENCE [LARGE SCALE GENOMIC DNA]</scope>
    <source>
        <strain evidence="5 6">KCTC 52259</strain>
    </source>
</reference>
<evidence type="ECO:0000256" key="3">
    <source>
        <dbReference type="ARBA" id="ARBA00023052"/>
    </source>
</evidence>
<dbReference type="FunFam" id="3.40.50.920:FF:000001">
    <property type="entry name" value="Pyruvate dehydrogenase E1 beta subunit"/>
    <property type="match status" value="1"/>
</dbReference>
<keyword evidence="3" id="KW-0786">Thiamine pyrophosphate</keyword>
<dbReference type="Proteomes" id="UP000473531">
    <property type="component" value="Unassembled WGS sequence"/>
</dbReference>
<evidence type="ECO:0000313" key="6">
    <source>
        <dbReference type="Proteomes" id="UP000473531"/>
    </source>
</evidence>
<evidence type="ECO:0000256" key="2">
    <source>
        <dbReference type="ARBA" id="ARBA00023002"/>
    </source>
</evidence>
<dbReference type="OrthoDB" id="7821727at2"/>
<dbReference type="InterPro" id="IPR009014">
    <property type="entry name" value="Transketo_C/PFOR_II"/>
</dbReference>
<comment type="caution">
    <text evidence="5">The sequence shown here is derived from an EMBL/GenBank/DDBJ whole genome shotgun (WGS) entry which is preliminary data.</text>
</comment>
<accession>A0A6L7GCL4</accession>
<dbReference type="NCBIfam" id="NF006667">
    <property type="entry name" value="PRK09212.1"/>
    <property type="match status" value="1"/>
</dbReference>
<protein>
    <submittedName>
        <fullName evidence="5">Alpha-ketoacid dehydrogenase subunit beta</fullName>
    </submittedName>
</protein>
<dbReference type="PANTHER" id="PTHR43257:SF2">
    <property type="entry name" value="PYRUVATE DEHYDROGENASE E1 COMPONENT SUBUNIT BETA"/>
    <property type="match status" value="1"/>
</dbReference>
<dbReference type="Pfam" id="PF02779">
    <property type="entry name" value="Transket_pyr"/>
    <property type="match status" value="1"/>
</dbReference>
<feature type="domain" description="Transketolase-like pyrimidine-binding" evidence="4">
    <location>
        <begin position="4"/>
        <end position="179"/>
    </location>
</feature>
<dbReference type="SMART" id="SM00861">
    <property type="entry name" value="Transket_pyr"/>
    <property type="match status" value="1"/>
</dbReference>
<dbReference type="EMBL" id="WTYU01000001">
    <property type="protein sequence ID" value="MXP13206.1"/>
    <property type="molecule type" value="Genomic_DNA"/>
</dbReference>
<dbReference type="CDD" id="cd07036">
    <property type="entry name" value="TPP_PYR_E1-PDHc-beta_like"/>
    <property type="match status" value="1"/>
</dbReference>
<dbReference type="PANTHER" id="PTHR43257">
    <property type="entry name" value="PYRUVATE DEHYDROGENASE E1 COMPONENT BETA SUBUNIT"/>
    <property type="match status" value="1"/>
</dbReference>
<evidence type="ECO:0000259" key="4">
    <source>
        <dbReference type="SMART" id="SM00861"/>
    </source>
</evidence>